<evidence type="ECO:0000313" key="2">
    <source>
        <dbReference type="Proteomes" id="UP000179797"/>
    </source>
</evidence>
<dbReference type="EMBL" id="JRYR02000002">
    <property type="protein sequence ID" value="OHX64397.1"/>
    <property type="molecule type" value="Genomic_DNA"/>
</dbReference>
<dbReference type="RefSeq" id="WP_044220495.1">
    <property type="nucleotide sequence ID" value="NZ_JRYR02000002.1"/>
</dbReference>
<protein>
    <submittedName>
        <fullName evidence="1">Uncharacterized protein</fullName>
    </submittedName>
</protein>
<accession>A0A1S1YTP0</accession>
<keyword evidence="2" id="KW-1185">Reference proteome</keyword>
<comment type="caution">
    <text evidence="1">The sequence shown here is derived from an EMBL/GenBank/DDBJ whole genome shotgun (WGS) entry which is preliminary data.</text>
</comment>
<sequence length="65" mass="7353">MFKLIILVLSLKVIYGDVVVSDHVTITMTPSSERQNDPTSLSKSPDFLLRYYPNPAIDVVMIELK</sequence>
<dbReference type="AlphaFoldDB" id="A0A1S1YTP0"/>
<dbReference type="Proteomes" id="UP000179797">
    <property type="component" value="Unassembled WGS sequence"/>
</dbReference>
<gene>
    <name evidence="1" type="ORF">NH26_22655</name>
</gene>
<reference evidence="1 2" key="1">
    <citation type="journal article" date="2012" name="Int. J. Syst. Evol. Microbiol.">
        <title>Flammeovirga pacifica sp. nov., isolated from deep-sea sediment.</title>
        <authorList>
            <person name="Xu H."/>
            <person name="Fu Y."/>
            <person name="Yang N."/>
            <person name="Ding Z."/>
            <person name="Lai Q."/>
            <person name="Zeng R."/>
        </authorList>
    </citation>
    <scope>NUCLEOTIDE SEQUENCE [LARGE SCALE GENOMIC DNA]</scope>
    <source>
        <strain evidence="2">DSM 24597 / LMG 26175 / WPAGA1</strain>
    </source>
</reference>
<evidence type="ECO:0000313" key="1">
    <source>
        <dbReference type="EMBL" id="OHX64397.1"/>
    </source>
</evidence>
<proteinExistence type="predicted"/>
<name>A0A1S1YTP0_FLAPC</name>
<organism evidence="1 2">
    <name type="scientific">Flammeovirga pacifica</name>
    <dbReference type="NCBI Taxonomy" id="915059"/>
    <lineage>
        <taxon>Bacteria</taxon>
        <taxon>Pseudomonadati</taxon>
        <taxon>Bacteroidota</taxon>
        <taxon>Cytophagia</taxon>
        <taxon>Cytophagales</taxon>
        <taxon>Flammeovirgaceae</taxon>
        <taxon>Flammeovirga</taxon>
    </lineage>
</organism>